<accession>A0A3M7CMU0</accession>
<dbReference type="InterPro" id="IPR023574">
    <property type="entry name" value="Ribosomal_uL4_dom_sf"/>
</dbReference>
<dbReference type="GO" id="GO:0006412">
    <property type="term" value="P:translation"/>
    <property type="evidence" value="ECO:0007669"/>
    <property type="project" value="InterPro"/>
</dbReference>
<dbReference type="EMBL" id="QWIP01000849">
    <property type="protein sequence ID" value="RMY53372.1"/>
    <property type="molecule type" value="Genomic_DNA"/>
</dbReference>
<dbReference type="PANTHER" id="PTHR10746:SF6">
    <property type="entry name" value="LARGE RIBOSOMAL SUBUNIT PROTEIN UL4M"/>
    <property type="match status" value="1"/>
</dbReference>
<comment type="caution">
    <text evidence="6">The sequence shown here is derived from an EMBL/GenBank/DDBJ whole genome shotgun (WGS) entry which is preliminary data.</text>
</comment>
<dbReference type="InterPro" id="IPR002136">
    <property type="entry name" value="Ribosomal_uL4"/>
</dbReference>
<dbReference type="SUPFAM" id="SSF52166">
    <property type="entry name" value="Ribosomal protein L4"/>
    <property type="match status" value="1"/>
</dbReference>
<keyword evidence="2" id="KW-0689">Ribosomal protein</keyword>
<feature type="compositionally biased region" description="Polar residues" evidence="5">
    <location>
        <begin position="65"/>
        <end position="78"/>
    </location>
</feature>
<dbReference type="AlphaFoldDB" id="A0A3M7CMU0"/>
<name>A0A3M7CMU0_HORWE</name>
<dbReference type="InterPro" id="IPR013005">
    <property type="entry name" value="Ribosomal_uL4-like"/>
</dbReference>
<evidence type="ECO:0000256" key="4">
    <source>
        <dbReference type="ARBA" id="ARBA00040565"/>
    </source>
</evidence>
<gene>
    <name evidence="6" type="ORF">D0863_13972</name>
</gene>
<evidence type="ECO:0000256" key="2">
    <source>
        <dbReference type="ARBA" id="ARBA00022980"/>
    </source>
</evidence>
<evidence type="ECO:0000313" key="7">
    <source>
        <dbReference type="Proteomes" id="UP000269276"/>
    </source>
</evidence>
<dbReference type="Proteomes" id="UP000269276">
    <property type="component" value="Unassembled WGS sequence"/>
</dbReference>
<dbReference type="GO" id="GO:0005840">
    <property type="term" value="C:ribosome"/>
    <property type="evidence" value="ECO:0007669"/>
    <property type="project" value="UniProtKB-KW"/>
</dbReference>
<keyword evidence="3" id="KW-0687">Ribonucleoprotein</keyword>
<sequence length="347" mass="38047">MASQRGMAMAPMRCLFTGYRSSQRAGQRCLVRTMTSTATSNPTASTPLDSTAAPSATSIPPAQSRNPQAYQPPQNPFLTTATLTSHAFPSMEPTSFVQYPIIYEGDMTRQGSANTKWRSEVHGSNKKIRPQKGTGSARLGDKKSPMLRGGGVAFGPKPRSFATELPRKVYDLAWRTALSYRCKKGELLLLEDNAELTGVHPHSAQRYLKDLLRHNRMGHADGRTLFVTLEPREALFAALKGENMGRQAKAVDILDVDVKDLLELGRVAIERSALEFIFQEHEADLGPQQRLAGWEATSGIFLLAMTSVLKQFPLSYASDRRDQGDIICNESSARRGATPASYAASTI</sequence>
<organism evidence="6 7">
    <name type="scientific">Hortaea werneckii</name>
    <name type="common">Black yeast</name>
    <name type="synonym">Cladosporium werneckii</name>
    <dbReference type="NCBI Taxonomy" id="91943"/>
    <lineage>
        <taxon>Eukaryota</taxon>
        <taxon>Fungi</taxon>
        <taxon>Dikarya</taxon>
        <taxon>Ascomycota</taxon>
        <taxon>Pezizomycotina</taxon>
        <taxon>Dothideomycetes</taxon>
        <taxon>Dothideomycetidae</taxon>
        <taxon>Mycosphaerellales</taxon>
        <taxon>Teratosphaeriaceae</taxon>
        <taxon>Hortaea</taxon>
    </lineage>
</organism>
<reference evidence="6 7" key="1">
    <citation type="journal article" date="2018" name="BMC Genomics">
        <title>Genomic evidence for intraspecific hybridization in a clonal and extremely halotolerant yeast.</title>
        <authorList>
            <person name="Gostincar C."/>
            <person name="Stajich J.E."/>
            <person name="Zupancic J."/>
            <person name="Zalar P."/>
            <person name="Gunde-Cimerman N."/>
        </authorList>
    </citation>
    <scope>NUCLEOTIDE SEQUENCE [LARGE SCALE GENOMIC DNA]</scope>
    <source>
        <strain evidence="6 7">EXF-2682</strain>
    </source>
</reference>
<dbReference type="Pfam" id="PF00573">
    <property type="entry name" value="Ribosomal_L4"/>
    <property type="match status" value="1"/>
</dbReference>
<feature type="compositionally biased region" description="Low complexity" evidence="5">
    <location>
        <begin position="34"/>
        <end position="64"/>
    </location>
</feature>
<dbReference type="VEuPathDB" id="FungiDB:BTJ68_09950"/>
<dbReference type="GO" id="GO:1990904">
    <property type="term" value="C:ribonucleoprotein complex"/>
    <property type="evidence" value="ECO:0007669"/>
    <property type="project" value="UniProtKB-KW"/>
</dbReference>
<dbReference type="Gene3D" id="3.40.1370.10">
    <property type="match status" value="1"/>
</dbReference>
<evidence type="ECO:0000256" key="3">
    <source>
        <dbReference type="ARBA" id="ARBA00023274"/>
    </source>
</evidence>
<comment type="similarity">
    <text evidence="1">Belongs to the universal ribosomal protein uL4 family.</text>
</comment>
<evidence type="ECO:0000256" key="1">
    <source>
        <dbReference type="ARBA" id="ARBA00010528"/>
    </source>
</evidence>
<dbReference type="GO" id="GO:0003735">
    <property type="term" value="F:structural constituent of ribosome"/>
    <property type="evidence" value="ECO:0007669"/>
    <property type="project" value="InterPro"/>
</dbReference>
<protein>
    <recommendedName>
        <fullName evidence="4">Large ribosomal subunit protein uL4m</fullName>
    </recommendedName>
</protein>
<proteinExistence type="inferred from homology"/>
<evidence type="ECO:0000256" key="5">
    <source>
        <dbReference type="SAM" id="MobiDB-lite"/>
    </source>
</evidence>
<feature type="region of interest" description="Disordered" evidence="5">
    <location>
        <begin position="114"/>
        <end position="149"/>
    </location>
</feature>
<dbReference type="OrthoDB" id="275876at2759"/>
<feature type="region of interest" description="Disordered" evidence="5">
    <location>
        <begin position="34"/>
        <end position="78"/>
    </location>
</feature>
<evidence type="ECO:0000313" key="6">
    <source>
        <dbReference type="EMBL" id="RMY53372.1"/>
    </source>
</evidence>
<dbReference type="PANTHER" id="PTHR10746">
    <property type="entry name" value="50S RIBOSOMAL PROTEIN L4"/>
    <property type="match status" value="1"/>
</dbReference>